<name>A0ABN8JAK8_9NEOP</name>
<feature type="non-terminal residue" evidence="1">
    <location>
        <position position="142"/>
    </location>
</feature>
<evidence type="ECO:0000313" key="1">
    <source>
        <dbReference type="EMBL" id="CAH2075155.1"/>
    </source>
</evidence>
<sequence>MDLIGVMAYKHESVIQFAVSACQPERDNRCFVFISRKTSTVEQKRSSYNERHIERHFAKYIHWLPATLTMSIIDISSINRHHSYAIKIGKWFVRCYLTIHRHWHCITNVEERRQDYKRAMFVDDRVFVFPFPGRYERQVLLN</sequence>
<keyword evidence="2" id="KW-1185">Reference proteome</keyword>
<proteinExistence type="predicted"/>
<evidence type="ECO:0000313" key="2">
    <source>
        <dbReference type="Proteomes" id="UP000837857"/>
    </source>
</evidence>
<accession>A0ABN8JAK8</accession>
<dbReference type="Proteomes" id="UP000837857">
    <property type="component" value="Chromosome 8"/>
</dbReference>
<dbReference type="EMBL" id="OW152820">
    <property type="protein sequence ID" value="CAH2075155.1"/>
    <property type="molecule type" value="Genomic_DNA"/>
</dbReference>
<gene>
    <name evidence="1" type="ORF">IPOD504_LOCUS16544</name>
</gene>
<protein>
    <submittedName>
        <fullName evidence="1">Uncharacterized protein</fullName>
    </submittedName>
</protein>
<reference evidence="1" key="1">
    <citation type="submission" date="2022-03" db="EMBL/GenBank/DDBJ databases">
        <authorList>
            <person name="Martin H S."/>
        </authorList>
    </citation>
    <scope>NUCLEOTIDE SEQUENCE</scope>
</reference>
<organism evidence="1 2">
    <name type="scientific">Iphiclides podalirius</name>
    <name type="common">scarce swallowtail</name>
    <dbReference type="NCBI Taxonomy" id="110791"/>
    <lineage>
        <taxon>Eukaryota</taxon>
        <taxon>Metazoa</taxon>
        <taxon>Ecdysozoa</taxon>
        <taxon>Arthropoda</taxon>
        <taxon>Hexapoda</taxon>
        <taxon>Insecta</taxon>
        <taxon>Pterygota</taxon>
        <taxon>Neoptera</taxon>
        <taxon>Endopterygota</taxon>
        <taxon>Lepidoptera</taxon>
        <taxon>Glossata</taxon>
        <taxon>Ditrysia</taxon>
        <taxon>Papilionoidea</taxon>
        <taxon>Papilionidae</taxon>
        <taxon>Papilioninae</taxon>
        <taxon>Iphiclides</taxon>
    </lineage>
</organism>